<protein>
    <submittedName>
        <fullName evidence="1">Uncharacterized protein</fullName>
    </submittedName>
</protein>
<organism evidence="1 2">
    <name type="scientific">Hymenobacter lucidus</name>
    <dbReference type="NCBI Taxonomy" id="2880930"/>
    <lineage>
        <taxon>Bacteria</taxon>
        <taxon>Pseudomonadati</taxon>
        <taxon>Bacteroidota</taxon>
        <taxon>Cytophagia</taxon>
        <taxon>Cytophagales</taxon>
        <taxon>Hymenobacteraceae</taxon>
        <taxon>Hymenobacter</taxon>
    </lineage>
</organism>
<reference evidence="1" key="1">
    <citation type="submission" date="2021-10" db="EMBL/GenBank/DDBJ databases">
        <authorList>
            <person name="Dean J.D."/>
            <person name="Kim M.K."/>
            <person name="Newey C.N."/>
            <person name="Stoker T.S."/>
            <person name="Thompson D.W."/>
            <person name="Grose J.H."/>
        </authorList>
    </citation>
    <scope>NUCLEOTIDE SEQUENCE</scope>
    <source>
        <strain evidence="1">BT178</strain>
    </source>
</reference>
<keyword evidence="2" id="KW-1185">Reference proteome</keyword>
<comment type="caution">
    <text evidence="1">The sequence shown here is derived from an EMBL/GenBank/DDBJ whole genome shotgun (WGS) entry which is preliminary data.</text>
</comment>
<sequence>MKRTPLHTFFQQNYDSTIIYHSGSNWNNSPNYLILAKHQGQLYFFTYTSPYRDATGKYYPGRLTGKFAAQDQVFRATVPDTNRYLLPQPLRPVTLQRAWQQLRPGQLWRVQDDQQTPANTATCVVEDADDNIFYLIDRQTIRAASFYAPDFYEQCLGKNPGRQQAIKARTILQALTRSE</sequence>
<gene>
    <name evidence="1" type="ORF">LGH74_14240</name>
</gene>
<evidence type="ECO:0000313" key="1">
    <source>
        <dbReference type="EMBL" id="MCB2409146.1"/>
    </source>
</evidence>
<dbReference type="RefSeq" id="WP_226176689.1">
    <property type="nucleotide sequence ID" value="NZ_JAJADR010000004.1"/>
</dbReference>
<proteinExistence type="predicted"/>
<dbReference type="Proteomes" id="UP001165296">
    <property type="component" value="Unassembled WGS sequence"/>
</dbReference>
<dbReference type="EMBL" id="JAJADR010000004">
    <property type="protein sequence ID" value="MCB2409146.1"/>
    <property type="molecule type" value="Genomic_DNA"/>
</dbReference>
<name>A0ABS8AVW5_9BACT</name>
<evidence type="ECO:0000313" key="2">
    <source>
        <dbReference type="Proteomes" id="UP001165296"/>
    </source>
</evidence>
<accession>A0ABS8AVW5</accession>